<dbReference type="Pfam" id="PF22703">
    <property type="entry name" value="Cdc6_lid"/>
    <property type="match status" value="1"/>
</dbReference>
<dbReference type="GO" id="GO:0005524">
    <property type="term" value="F:ATP binding"/>
    <property type="evidence" value="ECO:0007669"/>
    <property type="project" value="UniProtKB-UniRule"/>
</dbReference>
<reference evidence="8 9" key="2">
    <citation type="submission" date="2019-10" db="EMBL/GenBank/DDBJ databases">
        <title>Genome Sequences from Six Type Strain Members of the Archaeal Family Sulfolobaceae: Acidianus ambivalens, Acidianus infernus, Metallosphaera prunae, Stygiolobus azoricus, Sulfolobus metallicus, and Sulfurisphaera ohwakuensis.</title>
        <authorList>
            <person name="Counts J.A."/>
            <person name="Kelly R.M."/>
        </authorList>
    </citation>
    <scope>NUCLEOTIDE SEQUENCE [LARGE SCALE GENOMIC DNA]</scope>
    <source>
        <strain evidence="8 9">LEI 10</strain>
    </source>
</reference>
<dbReference type="GeneID" id="42780125"/>
<keyword evidence="4 5" id="KW-0067">ATP-binding</keyword>
<evidence type="ECO:0000256" key="2">
    <source>
        <dbReference type="ARBA" id="ARBA00022705"/>
    </source>
</evidence>
<dbReference type="Pfam" id="PF09079">
    <property type="entry name" value="WHD_Cdc6"/>
    <property type="match status" value="1"/>
</dbReference>
<dbReference type="NCBIfam" id="NF001623">
    <property type="entry name" value="PRK00411.1-1"/>
    <property type="match status" value="1"/>
</dbReference>
<keyword evidence="9" id="KW-1185">Reference proteome</keyword>
<name>A0A650CX00_ACIAM</name>
<dbReference type="SUPFAM" id="SSF52540">
    <property type="entry name" value="P-loop containing nucleoside triphosphate hydrolases"/>
    <property type="match status" value="1"/>
</dbReference>
<sequence>MALPSDIINSSLNSPSVLKDGSKLNPDYIPERLPHREDKLKELTIAFRDIVNDPGKSSVRVVITGRTGTGKTVTARIFGKAFAEQVKNRGIKVEYAHVNCHRERTLYLITLKIAEQLKLSIPPRGLSSQEVFKIIHEYLERRNMYVIITLDEFDYFLNSSPPEDIYFIVRLYDELAVNVKRVSYIFIIRDLTTLSSLDKTVRDHIARDIIEFPPYKSNELYDILQDRVKIAFYDGTVSDDAVRFISDINGFDKGGSGNARLSIETLELAGRIADAEGSPIVTVEHAKKANSRLNEEASIILDELNYLELHPMLLVKALINLSKREKKESFPIGEVEDEYSRLCELLGVEPRRHTQVFEYMRRLKLMGIINTQQSGKGMRGRTTLLSLTFPASQELDDYVTKLIGALKNSEQK</sequence>
<dbReference type="PANTHER" id="PTHR10763:SF31">
    <property type="entry name" value="ORC1-TYPE DNA REPLICATION PROTEIN 2"/>
    <property type="match status" value="1"/>
</dbReference>
<keyword evidence="3 5" id="KW-0547">Nucleotide-binding</keyword>
<dbReference type="SUPFAM" id="SSF46785">
    <property type="entry name" value="Winged helix' DNA-binding domain"/>
    <property type="match status" value="1"/>
</dbReference>
<comment type="similarity">
    <text evidence="1 5">Belongs to the CDC6/cdc18 family.</text>
</comment>
<organism evidence="8 9">
    <name type="scientific">Acidianus ambivalens</name>
    <name type="common">Desulfurolobus ambivalens</name>
    <dbReference type="NCBI Taxonomy" id="2283"/>
    <lineage>
        <taxon>Archaea</taxon>
        <taxon>Thermoproteota</taxon>
        <taxon>Thermoprotei</taxon>
        <taxon>Sulfolobales</taxon>
        <taxon>Sulfolobaceae</taxon>
        <taxon>Acidianus</taxon>
    </lineage>
</organism>
<evidence type="ECO:0000313" key="10">
    <source>
        <dbReference type="Proteomes" id="UP000474054"/>
    </source>
</evidence>
<gene>
    <name evidence="8" type="ORF">D1866_10300</name>
    <name evidence="7" type="ORF">GFB69_01740</name>
</gene>
<dbReference type="InterPro" id="IPR036390">
    <property type="entry name" value="WH_DNA-bd_sf"/>
</dbReference>
<dbReference type="Proteomes" id="UP000426328">
    <property type="component" value="Chromosome"/>
</dbReference>
<keyword evidence="2 5" id="KW-0235">DNA replication</keyword>
<dbReference type="CDD" id="cd08768">
    <property type="entry name" value="Cdc6_C"/>
    <property type="match status" value="1"/>
</dbReference>
<dbReference type="EMBL" id="CP045482">
    <property type="protein sequence ID" value="QGR22318.1"/>
    <property type="molecule type" value="Genomic_DNA"/>
</dbReference>
<dbReference type="PANTHER" id="PTHR10763">
    <property type="entry name" value="CELL DIVISION CONTROL PROTEIN 6-RELATED"/>
    <property type="match status" value="1"/>
</dbReference>
<dbReference type="InterPro" id="IPR015163">
    <property type="entry name" value="Cdc6_C"/>
</dbReference>
<dbReference type="GO" id="GO:0006260">
    <property type="term" value="P:DNA replication"/>
    <property type="evidence" value="ECO:0007669"/>
    <property type="project" value="UniProtKB-UniRule"/>
</dbReference>
<feature type="binding site" evidence="5">
    <location>
        <position position="215"/>
    </location>
    <ligand>
        <name>ATP</name>
        <dbReference type="ChEBI" id="CHEBI:30616"/>
    </ligand>
</feature>
<evidence type="ECO:0000313" key="8">
    <source>
        <dbReference type="EMBL" id="QGR22318.1"/>
    </source>
</evidence>
<comment type="function">
    <text evidence="5">Involved in regulation of DNA replication.</text>
</comment>
<dbReference type="Pfam" id="PF13401">
    <property type="entry name" value="AAA_22"/>
    <property type="match status" value="1"/>
</dbReference>
<reference evidence="7 10" key="1">
    <citation type="submission" date="2019-10" db="EMBL/GenBank/DDBJ databases">
        <title>Comparative genomics of sulfur disproportionating microorganisms.</title>
        <authorList>
            <person name="Ward L.M."/>
            <person name="Bertran E."/>
            <person name="Johnston D."/>
        </authorList>
    </citation>
    <scope>NUCLEOTIDE SEQUENCE [LARGE SCALE GENOMIC DNA]</scope>
    <source>
        <strain evidence="7 10">DSM 3772</strain>
    </source>
</reference>
<dbReference type="Proteomes" id="UP000474054">
    <property type="component" value="Unassembled WGS sequence"/>
</dbReference>
<evidence type="ECO:0000259" key="6">
    <source>
        <dbReference type="SMART" id="SM01074"/>
    </source>
</evidence>
<dbReference type="Gene3D" id="1.10.10.10">
    <property type="entry name" value="Winged helix-like DNA-binding domain superfamily/Winged helix DNA-binding domain"/>
    <property type="match status" value="1"/>
</dbReference>
<accession>A0A650CX00</accession>
<dbReference type="GO" id="GO:0016887">
    <property type="term" value="F:ATP hydrolysis activity"/>
    <property type="evidence" value="ECO:0007669"/>
    <property type="project" value="InterPro"/>
</dbReference>
<dbReference type="InterPro" id="IPR027417">
    <property type="entry name" value="P-loop_NTPase"/>
</dbReference>
<dbReference type="Gene3D" id="3.40.50.300">
    <property type="entry name" value="P-loop containing nucleotide triphosphate hydrolases"/>
    <property type="match status" value="1"/>
</dbReference>
<dbReference type="InterPro" id="IPR050311">
    <property type="entry name" value="ORC1/CDC6"/>
</dbReference>
<dbReference type="KEGG" id="aamb:D1866_10300"/>
<protein>
    <recommendedName>
        <fullName evidence="5">ORC1-type DNA replication protein</fullName>
    </recommendedName>
</protein>
<evidence type="ECO:0000256" key="4">
    <source>
        <dbReference type="ARBA" id="ARBA00022840"/>
    </source>
</evidence>
<feature type="domain" description="Cdc6 C-terminal" evidence="6">
    <location>
        <begin position="315"/>
        <end position="399"/>
    </location>
</feature>
<dbReference type="RefSeq" id="WP_152939649.1">
    <property type="nucleotide sequence ID" value="NZ_CP045482.1"/>
</dbReference>
<dbReference type="HAMAP" id="MF_01407">
    <property type="entry name" value="ORC1_type_DNA_replic_protein"/>
    <property type="match status" value="1"/>
</dbReference>
<dbReference type="Gene3D" id="1.10.8.60">
    <property type="match status" value="1"/>
</dbReference>
<dbReference type="SMART" id="SM01074">
    <property type="entry name" value="Cdc6_C"/>
    <property type="match status" value="1"/>
</dbReference>
<evidence type="ECO:0000256" key="3">
    <source>
        <dbReference type="ARBA" id="ARBA00022741"/>
    </source>
</evidence>
<dbReference type="InterPro" id="IPR014277">
    <property type="entry name" value="Orc1/Cdc6_arc"/>
</dbReference>
<dbReference type="EMBL" id="WHYS01000001">
    <property type="protein sequence ID" value="MQL54507.1"/>
    <property type="molecule type" value="Genomic_DNA"/>
</dbReference>
<dbReference type="InterPro" id="IPR049945">
    <property type="entry name" value="AAA_22"/>
</dbReference>
<dbReference type="InterPro" id="IPR055237">
    <property type="entry name" value="Cdc6_lid"/>
</dbReference>
<feature type="binding site" evidence="5">
    <location>
        <position position="227"/>
    </location>
    <ligand>
        <name>ATP</name>
        <dbReference type="ChEBI" id="CHEBI:30616"/>
    </ligand>
</feature>
<dbReference type="NCBIfam" id="TIGR02928">
    <property type="entry name" value="orc1/cdc6 family replication initiation protein"/>
    <property type="match status" value="1"/>
</dbReference>
<proteinExistence type="inferred from homology"/>
<evidence type="ECO:0000256" key="5">
    <source>
        <dbReference type="HAMAP-Rule" id="MF_01407"/>
    </source>
</evidence>
<dbReference type="InterPro" id="IPR036388">
    <property type="entry name" value="WH-like_DNA-bd_sf"/>
</dbReference>
<feature type="binding site" evidence="5">
    <location>
        <begin position="69"/>
        <end position="73"/>
    </location>
    <ligand>
        <name>ATP</name>
        <dbReference type="ChEBI" id="CHEBI:30616"/>
    </ligand>
</feature>
<evidence type="ECO:0000256" key="1">
    <source>
        <dbReference type="ARBA" id="ARBA00006184"/>
    </source>
</evidence>
<evidence type="ECO:0000313" key="9">
    <source>
        <dbReference type="Proteomes" id="UP000426328"/>
    </source>
</evidence>
<dbReference type="AlphaFoldDB" id="A0A650CX00"/>
<evidence type="ECO:0000313" key="7">
    <source>
        <dbReference type="EMBL" id="MQL54507.1"/>
    </source>
</evidence>